<dbReference type="KEGG" id="ppso:QPJ95_12885"/>
<feature type="region of interest" description="Disordered" evidence="1">
    <location>
        <begin position="568"/>
        <end position="593"/>
    </location>
</feature>
<feature type="compositionally biased region" description="Low complexity" evidence="1">
    <location>
        <begin position="494"/>
        <end position="506"/>
    </location>
</feature>
<proteinExistence type="predicted"/>
<evidence type="ECO:0000256" key="1">
    <source>
        <dbReference type="SAM" id="MobiDB-lite"/>
    </source>
</evidence>
<evidence type="ECO:0000313" key="2">
    <source>
        <dbReference type="EMBL" id="WIY23554.1"/>
    </source>
</evidence>
<feature type="compositionally biased region" description="Acidic residues" evidence="1">
    <location>
        <begin position="294"/>
        <end position="311"/>
    </location>
</feature>
<gene>
    <name evidence="2" type="ORF">QPJ95_12885</name>
</gene>
<dbReference type="AlphaFoldDB" id="A0A9Y2KYL7"/>
<sequence>MVQNNKVLTVSYGTFSCTLEGFEDSFDTMKAIAEYFRDLASDDRYFGAEPPQPDAEMLTRIAQRDIARQVEARTSDGAVHLRATGPTPAPVPDAAVIPAPVAPPATATETAAQPVVEQPVVEQPVVEQPVVEPIAEVAKSEVVDVAPQTPIETAPVTATAAAVIEAPVDLAAIAAAVAAPETAELPPVEDLVATEVDAPRTEIGDDTIPAADSIAAKLQRIRAVVAQAPREEEFSEDEHAEIFITESAVDIAAAMRVDEEAQLVEDEDNQEQVEIAEALERIDQRLTGSVADQPEGEAESEAAAEPEAEAEVEAEVEVEVEVEAEVEVEVETLTEPEVTEEIEVEAEVEAGDEAISEPVEPLADDSSLFDGLEDPSGTGEADIRDQEANILAQVAKQAEISTSEPESAPPTPARRARIVRVKRADIERAVASGALEEIEEDEPQAGLDSSLSDADEADLLRELAAVEAELLATDKTEDPQAPEAAETEIELETEAAPAAVTRTAAETPDRDVSRLMAAADEKLEDPAAASSRETYGHLRAAMASAQAERAAGGSAGSELRDDEYREDLASVVRPRRPAAAKTVSRRPETVQRPAPLKLVAEQRIDEAPKQKRGPVRPRRIASAQADEAEFADKGRKGGFAEYAVESGAVELNELLEAAASYMSFIEGRDHFSRPQLMNKVKLLDSAEFNREDGLRSFGLLLREGKIEKTHNGQFTASGQIGFRPGQRAAS</sequence>
<feature type="region of interest" description="Disordered" evidence="1">
    <location>
        <begin position="396"/>
        <end position="416"/>
    </location>
</feature>
<feature type="region of interest" description="Disordered" evidence="1">
    <location>
        <begin position="74"/>
        <end position="96"/>
    </location>
</feature>
<feature type="region of interest" description="Disordered" evidence="1">
    <location>
        <begin position="333"/>
        <end position="382"/>
    </location>
</feature>
<dbReference type="RefSeq" id="WP_270917843.1">
    <property type="nucleotide sequence ID" value="NZ_CP127247.1"/>
</dbReference>
<evidence type="ECO:0000313" key="3">
    <source>
        <dbReference type="Proteomes" id="UP001238334"/>
    </source>
</evidence>
<feature type="compositionally biased region" description="Acidic residues" evidence="1">
    <location>
        <begin position="333"/>
        <end position="355"/>
    </location>
</feature>
<feature type="region of interest" description="Disordered" evidence="1">
    <location>
        <begin position="543"/>
        <end position="562"/>
    </location>
</feature>
<feature type="region of interest" description="Disordered" evidence="1">
    <location>
        <begin position="431"/>
        <end position="456"/>
    </location>
</feature>
<feature type="region of interest" description="Disordered" evidence="1">
    <location>
        <begin position="470"/>
        <end position="511"/>
    </location>
</feature>
<name>A0A9Y2KYL7_9RHOB</name>
<accession>A0A9Y2KYL7</accession>
<reference evidence="2 3" key="1">
    <citation type="submission" date="2023-06" db="EMBL/GenBank/DDBJ databases">
        <title>Parasedimentitalea psychrophila sp. nov., a psychrophilic bacterium isolated from deep-sea sediment.</title>
        <authorList>
            <person name="Li A."/>
        </authorList>
    </citation>
    <scope>NUCLEOTIDE SEQUENCE [LARGE SCALE GENOMIC DNA]</scope>
    <source>
        <strain evidence="2 3">QS115</strain>
    </source>
</reference>
<dbReference type="PROSITE" id="PS51257">
    <property type="entry name" value="PROKAR_LIPOPROTEIN"/>
    <property type="match status" value="1"/>
</dbReference>
<organism evidence="2 3">
    <name type="scientific">Parasedimentitalea psychrophila</name>
    <dbReference type="NCBI Taxonomy" id="2997337"/>
    <lineage>
        <taxon>Bacteria</taxon>
        <taxon>Pseudomonadati</taxon>
        <taxon>Pseudomonadota</taxon>
        <taxon>Alphaproteobacteria</taxon>
        <taxon>Rhodobacterales</taxon>
        <taxon>Paracoccaceae</taxon>
        <taxon>Parasedimentitalea</taxon>
    </lineage>
</organism>
<dbReference type="Proteomes" id="UP001238334">
    <property type="component" value="Chromosome"/>
</dbReference>
<keyword evidence="3" id="KW-1185">Reference proteome</keyword>
<feature type="region of interest" description="Disordered" evidence="1">
    <location>
        <begin position="287"/>
        <end position="311"/>
    </location>
</feature>
<feature type="compositionally biased region" description="Low complexity" evidence="1">
    <location>
        <begin position="543"/>
        <end position="552"/>
    </location>
</feature>
<protein>
    <submittedName>
        <fullName evidence="2">Chemotaxis protein CheA</fullName>
    </submittedName>
</protein>
<dbReference type="EMBL" id="CP127247">
    <property type="protein sequence ID" value="WIY23554.1"/>
    <property type="molecule type" value="Genomic_DNA"/>
</dbReference>